<feature type="compositionally biased region" description="Low complexity" evidence="1">
    <location>
        <begin position="87"/>
        <end position="99"/>
    </location>
</feature>
<accession>A0A1B6LWF6</accession>
<dbReference type="EMBL" id="GEBQ01011971">
    <property type="protein sequence ID" value="JAT28006.1"/>
    <property type="molecule type" value="Transcribed_RNA"/>
</dbReference>
<organism evidence="2">
    <name type="scientific">Graphocephala atropunctata</name>
    <dbReference type="NCBI Taxonomy" id="36148"/>
    <lineage>
        <taxon>Eukaryota</taxon>
        <taxon>Metazoa</taxon>
        <taxon>Ecdysozoa</taxon>
        <taxon>Arthropoda</taxon>
        <taxon>Hexapoda</taxon>
        <taxon>Insecta</taxon>
        <taxon>Pterygota</taxon>
        <taxon>Neoptera</taxon>
        <taxon>Paraneoptera</taxon>
        <taxon>Hemiptera</taxon>
        <taxon>Auchenorrhyncha</taxon>
        <taxon>Membracoidea</taxon>
        <taxon>Cicadellidae</taxon>
        <taxon>Cicadellinae</taxon>
        <taxon>Cicadellini</taxon>
        <taxon>Graphocephala</taxon>
    </lineage>
</organism>
<name>A0A1B6LWF6_9HEMI</name>
<feature type="non-terminal residue" evidence="2">
    <location>
        <position position="1"/>
    </location>
</feature>
<protein>
    <submittedName>
        <fullName evidence="2">Uncharacterized protein</fullName>
    </submittedName>
</protein>
<dbReference type="AlphaFoldDB" id="A0A1B6LWF6"/>
<evidence type="ECO:0000313" key="2">
    <source>
        <dbReference type="EMBL" id="JAT28006.1"/>
    </source>
</evidence>
<gene>
    <name evidence="2" type="ORF">g.54046</name>
</gene>
<feature type="compositionally biased region" description="Polar residues" evidence="1">
    <location>
        <begin position="109"/>
        <end position="139"/>
    </location>
</feature>
<sequence>QIYTPSQNCQPCSANIDEGQHIVPATSISQILKTEHSLSGRFMKAPPISASLLQKDETFEEFFNKNIQNFLQNRSHVKSQQIEEPLTSSQPPGSSTSSGENPKTKGPKHQQTSTNASPTYKTSTENPKPLTENYNTNTTEGDRQTLTKKLK</sequence>
<proteinExistence type="predicted"/>
<feature type="region of interest" description="Disordered" evidence="1">
    <location>
        <begin position="74"/>
        <end position="151"/>
    </location>
</feature>
<reference evidence="2" key="1">
    <citation type="submission" date="2015-11" db="EMBL/GenBank/DDBJ databases">
        <title>De novo transcriptome assembly of four potential Pierce s Disease insect vectors from Arizona vineyards.</title>
        <authorList>
            <person name="Tassone E.E."/>
        </authorList>
    </citation>
    <scope>NUCLEOTIDE SEQUENCE</scope>
</reference>
<evidence type="ECO:0000256" key="1">
    <source>
        <dbReference type="SAM" id="MobiDB-lite"/>
    </source>
</evidence>
<feature type="non-terminal residue" evidence="2">
    <location>
        <position position="151"/>
    </location>
</feature>